<evidence type="ECO:0000256" key="3">
    <source>
        <dbReference type="ARBA" id="ARBA00020071"/>
    </source>
</evidence>
<gene>
    <name evidence="6" type="ORF">KY465_06595</name>
</gene>
<evidence type="ECO:0000256" key="4">
    <source>
        <dbReference type="ARBA" id="ARBA00032976"/>
    </source>
</evidence>
<sequence length="355" mass="38594">MLHGPHAIAARRWLKHAAISGGLDVLGVAARSGLGGRLSGRGAIFTLHHVRPAEDSDFAPAAHLEITPEFLDAAICSLKAMGHQPVSLLDLPAHLARGPEAGPAMVFTLDDGYRDNLQHALPVFERHGIPFTVFVTGGFIDRTHSIWWKTAAALISRVERFDFAFDGTEDSVSTRTLREKYAAYDRLHRTLGAHDQARFIEDLDRRARKAGIEPLDIVDREVMTDADLRCLLQSPLATLGAHTISHCSLAHIDAQALEAEIGESAERVAAITGRCPRAFAYPYGDHRAAGAREFEAARAFGFDLAVTTNADVLRGSALKRLHALPRISLNGYYQKARHVAALASGLPFAARRLSA</sequence>
<comment type="caution">
    <text evidence="6">The sequence shown here is derived from an EMBL/GenBank/DDBJ whole genome shotgun (WGS) entry which is preliminary data.</text>
</comment>
<evidence type="ECO:0000259" key="5">
    <source>
        <dbReference type="PROSITE" id="PS51677"/>
    </source>
</evidence>
<evidence type="ECO:0000256" key="2">
    <source>
        <dbReference type="ARBA" id="ARBA00010973"/>
    </source>
</evidence>
<keyword evidence="7" id="KW-1185">Reference proteome</keyword>
<dbReference type="InterPro" id="IPR051398">
    <property type="entry name" value="Polysacch_Deacetylase"/>
</dbReference>
<accession>A0ABS6WNF3</accession>
<reference evidence="6" key="1">
    <citation type="submission" date="2021-07" db="EMBL/GenBank/DDBJ databases">
        <title>Pseudohoeflea marina sp. nov. a polyhydroxyalcanoate-producing bacterium.</title>
        <authorList>
            <person name="Zheng W."/>
            <person name="Yu S."/>
            <person name="Huang Y."/>
        </authorList>
    </citation>
    <scope>NUCLEOTIDE SEQUENCE</scope>
    <source>
        <strain evidence="6">DP4N28-3</strain>
    </source>
</reference>
<dbReference type="PANTHER" id="PTHR34216">
    <property type="match status" value="1"/>
</dbReference>
<dbReference type="EMBL" id="JAHWQX010000002">
    <property type="protein sequence ID" value="MBW3096942.1"/>
    <property type="molecule type" value="Genomic_DNA"/>
</dbReference>
<evidence type="ECO:0000313" key="7">
    <source>
        <dbReference type="Proteomes" id="UP001430804"/>
    </source>
</evidence>
<dbReference type="Proteomes" id="UP001430804">
    <property type="component" value="Unassembled WGS sequence"/>
</dbReference>
<feature type="domain" description="NodB homology" evidence="5">
    <location>
        <begin position="103"/>
        <end position="355"/>
    </location>
</feature>
<comment type="similarity">
    <text evidence="2">Belongs to the polysaccharide deacetylase family.</text>
</comment>
<name>A0ABS6WNF3_9HYPH</name>
<organism evidence="6 7">
    <name type="scientific">Pseudohoeflea coraliihabitans</name>
    <dbReference type="NCBI Taxonomy" id="2860393"/>
    <lineage>
        <taxon>Bacteria</taxon>
        <taxon>Pseudomonadati</taxon>
        <taxon>Pseudomonadota</taxon>
        <taxon>Alphaproteobacteria</taxon>
        <taxon>Hyphomicrobiales</taxon>
        <taxon>Rhizobiaceae</taxon>
        <taxon>Pseudohoeflea</taxon>
    </lineage>
</organism>
<comment type="function">
    <text evidence="1">Is involved in generating a small heat-stable compound (Nod), an acylated oligomer of N-acetylglucosamine, that stimulates mitosis in various plant protoplasts.</text>
</comment>
<dbReference type="PROSITE" id="PS51677">
    <property type="entry name" value="NODB"/>
    <property type="match status" value="1"/>
</dbReference>
<evidence type="ECO:0000256" key="1">
    <source>
        <dbReference type="ARBA" id="ARBA00003236"/>
    </source>
</evidence>
<dbReference type="Pfam" id="PF01522">
    <property type="entry name" value="Polysacc_deac_1"/>
    <property type="match status" value="2"/>
</dbReference>
<dbReference type="PANTHER" id="PTHR34216:SF7">
    <property type="entry name" value="POLY-BETA-1,6-N-ACETYL-D-GLUCOSAMINE N-DEACETYLASE"/>
    <property type="match status" value="1"/>
</dbReference>
<dbReference type="RefSeq" id="WP_219200904.1">
    <property type="nucleotide sequence ID" value="NZ_JAHWQX010000002.1"/>
</dbReference>
<proteinExistence type="inferred from homology"/>
<protein>
    <recommendedName>
        <fullName evidence="3">Chitooligosaccharide deacetylase</fullName>
    </recommendedName>
    <alternativeName>
        <fullName evidence="4">Nodulation protein B</fullName>
    </alternativeName>
</protein>
<evidence type="ECO:0000313" key="6">
    <source>
        <dbReference type="EMBL" id="MBW3096942.1"/>
    </source>
</evidence>
<dbReference type="InterPro" id="IPR002509">
    <property type="entry name" value="NODB_dom"/>
</dbReference>